<feature type="region of interest" description="Disordered" evidence="8">
    <location>
        <begin position="2233"/>
        <end position="2317"/>
    </location>
</feature>
<keyword evidence="5 7" id="KW-0931">ER-Golgi transport</keyword>
<feature type="region of interest" description="Disordered" evidence="8">
    <location>
        <begin position="1482"/>
        <end position="1501"/>
    </location>
</feature>
<feature type="compositionally biased region" description="Low complexity" evidence="8">
    <location>
        <begin position="18"/>
        <end position="27"/>
    </location>
</feature>
<sequence length="2317" mass="257717">MAGKSKRPRSKNKKKNSKNNNSNQPNQHVIPDTNDNDAVEVNADSIDENTTELNDSEAKQLIAEEINAEIDANVNPFDDSNAITNEEFEQQIIQTDNEISEQTDVTRVEEELADSNEEELINEYVQNAGSNNELIPKDEIIENAILESRFTDPADDEINTQEIERAIADDASNAENIQEIVDTELPTEDTEKKTLLLESNADLDKEITAQSFEHSVHETNPEVFDQDIVLYEKPEAIDISETPNEEEHLNKELNSDIKTIDSTNSPQEERLQTEPVVAEDADFDGVFFNDNSKDEIMPWNNNTTNDVVKTEEQTLFFNDNSKDEIMPWNKTASQDVLETEEPTTFSQLEDKENSNNDEDSFFAQLSSQNTDQVFQNLVNETELPETKDEILISEDLNAELNDDDDFLKELADDTNVENSKNTDTEPAEDNFDFLAEDDDILLDDIMDDDLLDDDDDQQPSNDANKILVENSQMDNTALNNEQPAQVSKYQPAKHNYTPQNNYAPPLLNQTSVSNFKSTVSDQTPPVQNSFIPQALQPKILTNTQPDFGSFNQKLVKELKQEKKKSDAYDFPQDLFPKKEHTISRKVSTNLYKEIANSSKYPPVQRPSSPFQQNHSFVPPPPVGSASKIPYSPIPSAINSNINVSSKSSRSNSTVSGKVGSFFAELPVVQPKVPLTVTPKVNRYESIEKASSLMNPPVSSTPPIPHLATQHHAPTAFAYSMNSLSTDSTNSFNQNSKFNSEPPVLKKSTNPYAPATVGGHVRSISKITVDPDEIKANLVPVPQKPSIVIPPSSGNFSNGDGFTSPFQPNRPTFSQGTQEKINNQPLNKYSPNVSHFPASNIQPIVNKHQNLSVTPHANLKSKSAARNRQSISSLNDLYGSNIVTSNATSMNTRKASAAPPISGKHPIPVNTFTPAPVVINPENLVRRQWPLFSFSAENKVASLIPTYDSYNNVIANINIVDIKNVIKKDSDLITYPGPLVKNKTKAKVVSKWIEDKLNLSNENEKLSDVEELIWKCLKEMVDRITKPGDFFNTEYVKSIATILNPSLSLHDAGSNAFDILELTRITQNFNADKPFNSFALNDTGLKTIHDMLEVGNKKSALEFALAQSDWTMALLISNLMGSIAFNQVIKLYSLKMLPQNSLGHDLSFFIQSTTNGSFTLDNFVGKESWIVENYKIVIPFIMMDNLEYGRTLNFISNLLLKAGYSLHAKLLQILSGTSIPHQSINSIPTSINDLIINEIYDFVLLSSGNHPPNFASGFPHMITSRVAHAGYLADVGLVTEAKKYIDAAQTLITSKTIFCDPITLSLYENLCDRLSQVHSGWLSSRLSRPQLDKVWTTLDKSFNKFVAGEELPQAEKKTEGVFSKFTSPAPISRTSSSLDLNDVKQHINNSNFGTSVNQSYNNNRIPPNYAMPPSEPNYMKNGNKYHSLNHKSSLNELSSNQYAPVPPVAGRYESNATNATMESGATFGKSASTLNIANENGLYNQVPPVRVPPTQNSPRGHQTNKYAPTNAAVQKPETHASFPAVSNVPPITPSFTNKYSPIPISAPVPVSNTNFNDMMNEELIRDYSSTEKDILPPVSSLSSAKPKSPVVSLPPSVSLPVSANPPPSTTSSAPPPPVSSLPLLTHKNISPPMASSKRKPINRYAVYSGSTIDQDESLNIMKNRLDEENRKEGFFNDIQKSDGSCEKQVEEKIDNYSRKEETTLKTQNVQIDVQDEIENAAAKISNDFTETVTNDVVANDEALVQPSSIAYVDESFIENPFIDQTEITTEIDNSITETVPVNDTADVIDQSIKIASAENSAVTVSNVVNVQDNFVEEAGKTSDEVRDVDENEEKFVKTVDAESENHIIDVEEPIEEEPKSEEPKSEEPKSEEPKSEEPKIEEPKIEEPKIEEPKIEEPKIEEPKIEEPKIEEPKIVKSPPSFPPVGSNRSASRSINRFDVNRNNKSVRKQVNPYASRYAQKVEPKKSNYAYAPVEPVVNSENPNETPISENTMGDVDMFSFGGYSIPEPTKVEHVEEEKQEEIHEQQSFAEEEEKEGAKITVEEDAVPLVPTFNKPKTIDLKGSPLETMFTPPTSIANLNDERRVSSPIYQFTEEKRYHAEDTGEYYDEIIDDSDDEREAKKKEEEKMREEEAARKEKENERLRKEKEEEKKKNSNKKQNDKKDEGGSWFGWLSKGRDSDKPKPIKAKLGEENSFYYDETLKRWINKKAPLDEQLETTKGPPPPPVVKKAATVQNVESVGTTSSLPAPSISGSSISPPGPPSKPPSGPPSISASPLGPPMGNKGKKDGIDELLSMNTTRSTRGRRGQRRGYVDVMAEK</sequence>
<keyword evidence="12" id="KW-1185">Reference proteome</keyword>
<feature type="compositionally biased region" description="Acidic residues" evidence="8">
    <location>
        <begin position="2102"/>
        <end position="2116"/>
    </location>
</feature>
<feature type="compositionally biased region" description="Basic and acidic residues" evidence="8">
    <location>
        <begin position="2174"/>
        <end position="2190"/>
    </location>
</feature>
<feature type="region of interest" description="Disordered" evidence="8">
    <location>
        <begin position="1"/>
        <end position="37"/>
    </location>
</feature>
<keyword evidence="7" id="KW-0653">Protein transport</keyword>
<feature type="domain" description="Sec16 Sec23-binding" evidence="9">
    <location>
        <begin position="1087"/>
        <end position="1348"/>
    </location>
</feature>
<dbReference type="GO" id="GO:0016192">
    <property type="term" value="P:vesicle-mediated transport"/>
    <property type="evidence" value="ECO:0007669"/>
    <property type="project" value="UniProtKB-KW"/>
</dbReference>
<dbReference type="PANTHER" id="PTHR13402">
    <property type="entry name" value="RGPR-RELATED"/>
    <property type="match status" value="1"/>
</dbReference>
<feature type="compositionally biased region" description="Pro residues" evidence="8">
    <location>
        <begin position="1602"/>
        <end position="1618"/>
    </location>
</feature>
<accession>A0AAV5R8A6</accession>
<dbReference type="InterPro" id="IPR024340">
    <property type="entry name" value="Sec16_CCD"/>
</dbReference>
<reference evidence="11 12" key="1">
    <citation type="journal article" date="2023" name="Elife">
        <title>Identification of key yeast species and microbe-microbe interactions impacting larval growth of Drosophila in the wild.</title>
        <authorList>
            <person name="Mure A."/>
            <person name="Sugiura Y."/>
            <person name="Maeda R."/>
            <person name="Honda K."/>
            <person name="Sakurai N."/>
            <person name="Takahashi Y."/>
            <person name="Watada M."/>
            <person name="Katoh T."/>
            <person name="Gotoh A."/>
            <person name="Gotoh Y."/>
            <person name="Taniguchi I."/>
            <person name="Nakamura K."/>
            <person name="Hayashi T."/>
            <person name="Katayama T."/>
            <person name="Uemura T."/>
            <person name="Hattori Y."/>
        </authorList>
    </citation>
    <scope>NUCLEOTIDE SEQUENCE [LARGE SCALE GENOMIC DNA]</scope>
    <source>
        <strain evidence="11 12">PK-24</strain>
    </source>
</reference>
<feature type="compositionally biased region" description="Polar residues" evidence="8">
    <location>
        <begin position="727"/>
        <end position="738"/>
    </location>
</feature>
<evidence type="ECO:0000256" key="6">
    <source>
        <dbReference type="ARBA" id="ARBA00024687"/>
    </source>
</evidence>
<feature type="region of interest" description="Disordered" evidence="8">
    <location>
        <begin position="1972"/>
        <end position="2006"/>
    </location>
</feature>
<dbReference type="PANTHER" id="PTHR13402:SF6">
    <property type="entry name" value="SECRETORY 16, ISOFORM I"/>
    <property type="match status" value="1"/>
</dbReference>
<evidence type="ECO:0000313" key="11">
    <source>
        <dbReference type="EMBL" id="GMM47585.1"/>
    </source>
</evidence>
<dbReference type="Pfam" id="PF12931">
    <property type="entry name" value="TPR_Sec16"/>
    <property type="match status" value="1"/>
</dbReference>
<feature type="compositionally biased region" description="Low complexity" evidence="8">
    <location>
        <begin position="2242"/>
        <end position="2255"/>
    </location>
</feature>
<feature type="region of interest" description="Disordered" evidence="8">
    <location>
        <begin position="1599"/>
        <end position="1640"/>
    </location>
</feature>
<feature type="compositionally biased region" description="Pro residues" evidence="8">
    <location>
        <begin position="2256"/>
        <end position="2267"/>
    </location>
</feature>
<dbReference type="GO" id="GO:0070973">
    <property type="term" value="P:protein localization to endoplasmic reticulum exit site"/>
    <property type="evidence" value="ECO:0007669"/>
    <property type="project" value="TreeGrafter"/>
</dbReference>
<comment type="subcellular location">
    <subcellularLocation>
        <location evidence="1">Endoplasmic reticulum membrane</location>
        <topology evidence="1">Peripheral membrane protein</topology>
        <orientation evidence="1">Cytoplasmic side</orientation>
    </subcellularLocation>
</comment>
<dbReference type="GO" id="GO:0012507">
    <property type="term" value="C:ER to Golgi transport vesicle membrane"/>
    <property type="evidence" value="ECO:0007669"/>
    <property type="project" value="TreeGrafter"/>
</dbReference>
<evidence type="ECO:0000256" key="7">
    <source>
        <dbReference type="RuleBase" id="RU364101"/>
    </source>
</evidence>
<feature type="region of interest" description="Disordered" evidence="8">
    <location>
        <begin position="2061"/>
        <end position="2191"/>
    </location>
</feature>
<keyword evidence="7" id="KW-0472">Membrane</keyword>
<feature type="region of interest" description="Disordered" evidence="8">
    <location>
        <begin position="412"/>
        <end position="432"/>
    </location>
</feature>
<feature type="domain" description="Sec16 central conserved" evidence="10">
    <location>
        <begin position="945"/>
        <end position="1020"/>
    </location>
</feature>
<dbReference type="GO" id="GO:0005789">
    <property type="term" value="C:endoplasmic reticulum membrane"/>
    <property type="evidence" value="ECO:0007669"/>
    <property type="project" value="UniProtKB-SubCell"/>
</dbReference>
<comment type="caution">
    <text evidence="11">The sequence shown here is derived from an EMBL/GenBank/DDBJ whole genome shotgun (WGS) entry which is preliminary data.</text>
</comment>
<feature type="compositionally biased region" description="Basic and acidic residues" evidence="8">
    <location>
        <begin position="1855"/>
        <end position="1914"/>
    </location>
</feature>
<keyword evidence="3 7" id="KW-0813">Transport</keyword>
<evidence type="ECO:0000256" key="3">
    <source>
        <dbReference type="ARBA" id="ARBA00022448"/>
    </source>
</evidence>
<dbReference type="Gene3D" id="1.20.58.940">
    <property type="match status" value="1"/>
</dbReference>
<dbReference type="InterPro" id="IPR024298">
    <property type="entry name" value="Sec16_Sec23-bd"/>
</dbReference>
<feature type="compositionally biased region" description="Polar residues" evidence="8">
    <location>
        <begin position="1978"/>
        <end position="1991"/>
    </location>
</feature>
<evidence type="ECO:0000256" key="1">
    <source>
        <dbReference type="ARBA" id="ARBA00004397"/>
    </source>
</evidence>
<dbReference type="GO" id="GO:0007030">
    <property type="term" value="P:Golgi organization"/>
    <property type="evidence" value="ECO:0007669"/>
    <property type="project" value="TreeGrafter"/>
</dbReference>
<name>A0AAV5R8A6_PICKL</name>
<feature type="region of interest" description="Disordered" evidence="8">
    <location>
        <begin position="727"/>
        <end position="756"/>
    </location>
</feature>
<dbReference type="GO" id="GO:0070971">
    <property type="term" value="C:endoplasmic reticulum exit site"/>
    <property type="evidence" value="ECO:0007669"/>
    <property type="project" value="TreeGrafter"/>
</dbReference>
<evidence type="ECO:0000256" key="8">
    <source>
        <dbReference type="SAM" id="MobiDB-lite"/>
    </source>
</evidence>
<keyword evidence="4 7" id="KW-0256">Endoplasmic reticulum</keyword>
<dbReference type="GO" id="GO:0006914">
    <property type="term" value="P:autophagy"/>
    <property type="evidence" value="ECO:0007669"/>
    <property type="project" value="UniProtKB-KW"/>
</dbReference>
<feature type="region of interest" description="Disordered" evidence="8">
    <location>
        <begin position="1836"/>
        <end position="1959"/>
    </location>
</feature>
<dbReference type="Proteomes" id="UP001378960">
    <property type="component" value="Unassembled WGS sequence"/>
</dbReference>
<dbReference type="GO" id="GO:0015031">
    <property type="term" value="P:protein transport"/>
    <property type="evidence" value="ECO:0007669"/>
    <property type="project" value="UniProtKB-KW"/>
</dbReference>
<dbReference type="Pfam" id="PF12932">
    <property type="entry name" value="Sec16"/>
    <property type="match status" value="1"/>
</dbReference>
<dbReference type="EMBL" id="BTGB01000009">
    <property type="protein sequence ID" value="GMM47585.1"/>
    <property type="molecule type" value="Genomic_DNA"/>
</dbReference>
<gene>
    <name evidence="11" type="ORF">DAPK24_041830</name>
</gene>
<feature type="compositionally biased region" description="Basic and acidic residues" evidence="8">
    <location>
        <begin position="2117"/>
        <end position="2165"/>
    </location>
</feature>
<keyword evidence="7" id="KW-0072">Autophagy</keyword>
<protein>
    <recommendedName>
        <fullName evidence="7">Protein transport protein sec16</fullName>
    </recommendedName>
</protein>
<feature type="compositionally biased region" description="Basic and acidic residues" evidence="8">
    <location>
        <begin position="1836"/>
        <end position="1848"/>
    </location>
</feature>
<evidence type="ECO:0000256" key="4">
    <source>
        <dbReference type="ARBA" id="ARBA00022824"/>
    </source>
</evidence>
<feature type="compositionally biased region" description="Basic residues" evidence="8">
    <location>
        <begin position="1"/>
        <end position="17"/>
    </location>
</feature>
<evidence type="ECO:0000259" key="9">
    <source>
        <dbReference type="Pfam" id="PF12931"/>
    </source>
</evidence>
<evidence type="ECO:0000256" key="2">
    <source>
        <dbReference type="ARBA" id="ARBA00005927"/>
    </source>
</evidence>
<feature type="compositionally biased region" description="Basic and acidic residues" evidence="8">
    <location>
        <begin position="2092"/>
        <end position="2101"/>
    </location>
</feature>
<comment type="similarity">
    <text evidence="2 7">Belongs to the SEC16 family.</text>
</comment>
<evidence type="ECO:0000313" key="12">
    <source>
        <dbReference type="Proteomes" id="UP001378960"/>
    </source>
</evidence>
<proteinExistence type="inferred from homology"/>
<evidence type="ECO:0000259" key="10">
    <source>
        <dbReference type="Pfam" id="PF12932"/>
    </source>
</evidence>
<evidence type="ECO:0000256" key="5">
    <source>
        <dbReference type="ARBA" id="ARBA00022892"/>
    </source>
</evidence>
<dbReference type="Gene3D" id="6.20.50.30">
    <property type="match status" value="1"/>
</dbReference>
<organism evidence="11 12">
    <name type="scientific">Pichia kluyveri</name>
    <name type="common">Yeast</name>
    <dbReference type="NCBI Taxonomy" id="36015"/>
    <lineage>
        <taxon>Eukaryota</taxon>
        <taxon>Fungi</taxon>
        <taxon>Dikarya</taxon>
        <taxon>Ascomycota</taxon>
        <taxon>Saccharomycotina</taxon>
        <taxon>Pichiomycetes</taxon>
        <taxon>Pichiales</taxon>
        <taxon>Pichiaceae</taxon>
        <taxon>Pichia</taxon>
    </lineage>
</organism>
<comment type="function">
    <text evidence="6 7">Involved in the initiation of assembly of the COPII coat required for the formation of transport vesicles from the endoplasmic reticulum (ER) and the selection of cargo molecules. Also involved in autophagy.</text>
</comment>
<feature type="compositionally biased region" description="Polar residues" evidence="8">
    <location>
        <begin position="1492"/>
        <end position="1501"/>
    </location>
</feature>